<protein>
    <submittedName>
        <fullName evidence="2">Uncharacterized protein</fullName>
    </submittedName>
</protein>
<feature type="transmembrane region" description="Helical" evidence="1">
    <location>
        <begin position="20"/>
        <end position="42"/>
    </location>
</feature>
<keyword evidence="3" id="KW-1185">Reference proteome</keyword>
<keyword evidence="1" id="KW-0472">Membrane</keyword>
<evidence type="ECO:0000313" key="3">
    <source>
        <dbReference type="Proteomes" id="UP001232148"/>
    </source>
</evidence>
<keyword evidence="1" id="KW-0812">Transmembrane</keyword>
<sequence length="78" mass="8330">MGEGRGAAAVLARPCPGETFLLPSALFVIFALKWASVLARVLQAGATSFTGLASLRRCLHQTGLAGRKCIATWCRKRQ</sequence>
<keyword evidence="1" id="KW-1133">Transmembrane helix</keyword>
<proteinExistence type="predicted"/>
<accession>A0AAD9HLM3</accession>
<organism evidence="2 3">
    <name type="scientific">Colletotrichum zoysiae</name>
    <dbReference type="NCBI Taxonomy" id="1216348"/>
    <lineage>
        <taxon>Eukaryota</taxon>
        <taxon>Fungi</taxon>
        <taxon>Dikarya</taxon>
        <taxon>Ascomycota</taxon>
        <taxon>Pezizomycotina</taxon>
        <taxon>Sordariomycetes</taxon>
        <taxon>Hypocreomycetidae</taxon>
        <taxon>Glomerellales</taxon>
        <taxon>Glomerellaceae</taxon>
        <taxon>Colletotrichum</taxon>
        <taxon>Colletotrichum graminicola species complex</taxon>
    </lineage>
</organism>
<dbReference type="Proteomes" id="UP001232148">
    <property type="component" value="Unassembled WGS sequence"/>
</dbReference>
<dbReference type="EMBL" id="MU842842">
    <property type="protein sequence ID" value="KAK2031270.1"/>
    <property type="molecule type" value="Genomic_DNA"/>
</dbReference>
<evidence type="ECO:0000256" key="1">
    <source>
        <dbReference type="SAM" id="Phobius"/>
    </source>
</evidence>
<evidence type="ECO:0000313" key="2">
    <source>
        <dbReference type="EMBL" id="KAK2031270.1"/>
    </source>
</evidence>
<comment type="caution">
    <text evidence="2">The sequence shown here is derived from an EMBL/GenBank/DDBJ whole genome shotgun (WGS) entry which is preliminary data.</text>
</comment>
<name>A0AAD9HLM3_9PEZI</name>
<reference evidence="2" key="1">
    <citation type="submission" date="2021-06" db="EMBL/GenBank/DDBJ databases">
        <title>Comparative genomics, transcriptomics and evolutionary studies reveal genomic signatures of adaptation to plant cell wall in hemibiotrophic fungi.</title>
        <authorList>
            <consortium name="DOE Joint Genome Institute"/>
            <person name="Baroncelli R."/>
            <person name="Diaz J.F."/>
            <person name="Benocci T."/>
            <person name="Peng M."/>
            <person name="Battaglia E."/>
            <person name="Haridas S."/>
            <person name="Andreopoulos W."/>
            <person name="Labutti K."/>
            <person name="Pangilinan J."/>
            <person name="Floch G.L."/>
            <person name="Makela M.R."/>
            <person name="Henrissat B."/>
            <person name="Grigoriev I.V."/>
            <person name="Crouch J.A."/>
            <person name="De Vries R.P."/>
            <person name="Sukno S.A."/>
            <person name="Thon M.R."/>
        </authorList>
    </citation>
    <scope>NUCLEOTIDE SEQUENCE</scope>
    <source>
        <strain evidence="2">MAFF235873</strain>
    </source>
</reference>
<dbReference type="AlphaFoldDB" id="A0AAD9HLM3"/>
<gene>
    <name evidence="2" type="ORF">LX32DRAFT_637425</name>
</gene>